<name>A0ABM9SIL6_YEREN</name>
<proteinExistence type="predicted"/>
<evidence type="ECO:0000313" key="1">
    <source>
        <dbReference type="EMBL" id="CNE69690.1"/>
    </source>
</evidence>
<gene>
    <name evidence="1" type="ORF">ERS137959_04458</name>
</gene>
<protein>
    <submittedName>
        <fullName evidence="1">Uncharacterized protein</fullName>
    </submittedName>
</protein>
<keyword evidence="2" id="KW-1185">Reference proteome</keyword>
<accession>A0ABM9SIL6</accession>
<reference evidence="1 2" key="1">
    <citation type="submission" date="2015-03" db="EMBL/GenBank/DDBJ databases">
        <authorList>
            <consortium name="Pathogen Informatics"/>
            <person name="Murphy D."/>
        </authorList>
    </citation>
    <scope>NUCLEOTIDE SEQUENCE [LARGE SCALE GENOMIC DNA]</scope>
    <source>
        <strain evidence="1 2">IP05342</strain>
    </source>
</reference>
<organism evidence="1 2">
    <name type="scientific">Yersinia enterocolitica</name>
    <dbReference type="NCBI Taxonomy" id="630"/>
    <lineage>
        <taxon>Bacteria</taxon>
        <taxon>Pseudomonadati</taxon>
        <taxon>Pseudomonadota</taxon>
        <taxon>Gammaproteobacteria</taxon>
        <taxon>Enterobacterales</taxon>
        <taxon>Yersiniaceae</taxon>
        <taxon>Yersinia</taxon>
    </lineage>
</organism>
<dbReference type="Proteomes" id="UP000041601">
    <property type="component" value="Unassembled WGS sequence"/>
</dbReference>
<evidence type="ECO:0000313" key="2">
    <source>
        <dbReference type="Proteomes" id="UP000041601"/>
    </source>
</evidence>
<dbReference type="EMBL" id="CPXJ01000097">
    <property type="protein sequence ID" value="CNE69690.1"/>
    <property type="molecule type" value="Genomic_DNA"/>
</dbReference>
<sequence>MRAVKADHDAIECLTLHNGITDARLKIREFRPHVQLRIRQCGVKVGLGAIVASAI</sequence>
<comment type="caution">
    <text evidence="1">The sequence shown here is derived from an EMBL/GenBank/DDBJ whole genome shotgun (WGS) entry which is preliminary data.</text>
</comment>